<dbReference type="SUPFAM" id="SSF51735">
    <property type="entry name" value="NAD(P)-binding Rossmann-fold domains"/>
    <property type="match status" value="1"/>
</dbReference>
<dbReference type="AlphaFoldDB" id="A0A853AUQ4"/>
<dbReference type="SUPFAM" id="SSF48179">
    <property type="entry name" value="6-phosphogluconate dehydrogenase C-terminal domain-like"/>
    <property type="match status" value="1"/>
</dbReference>
<sequence>MNDSPAASGFSVAVVGFGAIGAPMAQRLAAHGHTVRAVDPNPDARARAAGAGLAAVAELAALPTTDVVLVLVATGEQLLQTAKAACERRRDGETWIISSTTGPQAARDAAALLAEAGAVVIDAPVTGGVPGAERGQLRFLTAGPDGAIDDKAAIFAALGTVVRVSERPGDGQSTKLVNQLCSSVHLAAAAEAVALASRLGLDPAKTVEVISGGSGASWFFDERGPRMARPDDQHDVLTRLAILAKDNGLVEQEAETCQAHVPLLKAAKSQYARAAELGLLEHDDSMLVRTYLS</sequence>
<dbReference type="InterPro" id="IPR015815">
    <property type="entry name" value="HIBADH-related"/>
</dbReference>
<keyword evidence="3" id="KW-0520">NAD</keyword>
<dbReference type="GO" id="GO:0050661">
    <property type="term" value="F:NADP binding"/>
    <property type="evidence" value="ECO:0007669"/>
    <property type="project" value="InterPro"/>
</dbReference>
<dbReference type="PANTHER" id="PTHR43060:SF15">
    <property type="entry name" value="3-HYDROXYISOBUTYRATE DEHYDROGENASE-LIKE 1, MITOCHONDRIAL-RELATED"/>
    <property type="match status" value="1"/>
</dbReference>
<dbReference type="GO" id="GO:0051287">
    <property type="term" value="F:NAD binding"/>
    <property type="evidence" value="ECO:0007669"/>
    <property type="project" value="InterPro"/>
</dbReference>
<evidence type="ECO:0000256" key="1">
    <source>
        <dbReference type="ARBA" id="ARBA00009080"/>
    </source>
</evidence>
<dbReference type="InterPro" id="IPR006115">
    <property type="entry name" value="6PGDH_NADP-bd"/>
</dbReference>
<accession>A0A853AUQ4</accession>
<dbReference type="Gene3D" id="3.40.50.720">
    <property type="entry name" value="NAD(P)-binding Rossmann-like Domain"/>
    <property type="match status" value="1"/>
</dbReference>
<dbReference type="InterPro" id="IPR036291">
    <property type="entry name" value="NAD(P)-bd_dom_sf"/>
</dbReference>
<dbReference type="PIRSF" id="PIRSF000103">
    <property type="entry name" value="HIBADH"/>
    <property type="match status" value="1"/>
</dbReference>
<dbReference type="EC" id="1.1.1.31" evidence="7"/>
<keyword evidence="2 7" id="KW-0560">Oxidoreductase</keyword>
<proteinExistence type="inferred from homology"/>
<dbReference type="RefSeq" id="WP_179724172.1">
    <property type="nucleotide sequence ID" value="NZ_BAABFH010000001.1"/>
</dbReference>
<dbReference type="Gene3D" id="1.10.1040.10">
    <property type="entry name" value="N-(1-d-carboxylethyl)-l-norvaline Dehydrogenase, domain 2"/>
    <property type="match status" value="1"/>
</dbReference>
<dbReference type="InterPro" id="IPR029154">
    <property type="entry name" value="HIBADH-like_NADP-bd"/>
</dbReference>
<dbReference type="EMBL" id="JACCFJ010000001">
    <property type="protein sequence ID" value="NYI86403.1"/>
    <property type="molecule type" value="Genomic_DNA"/>
</dbReference>
<evidence type="ECO:0000313" key="8">
    <source>
        <dbReference type="Proteomes" id="UP000587002"/>
    </source>
</evidence>
<evidence type="ECO:0000313" key="7">
    <source>
        <dbReference type="EMBL" id="NYI86403.1"/>
    </source>
</evidence>
<evidence type="ECO:0000256" key="3">
    <source>
        <dbReference type="ARBA" id="ARBA00023027"/>
    </source>
</evidence>
<dbReference type="InterPro" id="IPR013328">
    <property type="entry name" value="6PGD_dom2"/>
</dbReference>
<feature type="active site" evidence="4">
    <location>
        <position position="175"/>
    </location>
</feature>
<dbReference type="PANTHER" id="PTHR43060">
    <property type="entry name" value="3-HYDROXYISOBUTYRATE DEHYDROGENASE-LIKE 1, MITOCHONDRIAL-RELATED"/>
    <property type="match status" value="1"/>
</dbReference>
<reference evidence="7 8" key="1">
    <citation type="submission" date="2020-07" db="EMBL/GenBank/DDBJ databases">
        <title>Sequencing the genomes of 1000 actinobacteria strains.</title>
        <authorList>
            <person name="Klenk H.-P."/>
        </authorList>
    </citation>
    <scope>NUCLEOTIDE SEQUENCE [LARGE SCALE GENOMIC DNA]</scope>
    <source>
        <strain evidence="7 8">DSM 44065</strain>
    </source>
</reference>
<feature type="domain" description="3-hydroxyisobutyrate dehydrogenase-like NAD-binding" evidence="6">
    <location>
        <begin position="169"/>
        <end position="290"/>
    </location>
</feature>
<keyword evidence="8" id="KW-1185">Reference proteome</keyword>
<evidence type="ECO:0000259" key="6">
    <source>
        <dbReference type="Pfam" id="PF14833"/>
    </source>
</evidence>
<dbReference type="GO" id="GO:0008442">
    <property type="term" value="F:3-hydroxyisobutyrate dehydrogenase activity"/>
    <property type="evidence" value="ECO:0007669"/>
    <property type="project" value="UniProtKB-EC"/>
</dbReference>
<dbReference type="InterPro" id="IPR008927">
    <property type="entry name" value="6-PGluconate_DH-like_C_sf"/>
</dbReference>
<comment type="caution">
    <text evidence="7">The sequence shown here is derived from an EMBL/GenBank/DDBJ whole genome shotgun (WGS) entry which is preliminary data.</text>
</comment>
<gene>
    <name evidence="7" type="ORF">HNR68_005033</name>
</gene>
<organism evidence="7 8">
    <name type="scientific">Saccharopolyspora hordei</name>
    <dbReference type="NCBI Taxonomy" id="1838"/>
    <lineage>
        <taxon>Bacteria</taxon>
        <taxon>Bacillati</taxon>
        <taxon>Actinomycetota</taxon>
        <taxon>Actinomycetes</taxon>
        <taxon>Pseudonocardiales</taxon>
        <taxon>Pseudonocardiaceae</taxon>
        <taxon>Saccharopolyspora</taxon>
    </lineage>
</organism>
<evidence type="ECO:0000256" key="4">
    <source>
        <dbReference type="PIRSR" id="PIRSR000103-1"/>
    </source>
</evidence>
<evidence type="ECO:0000256" key="2">
    <source>
        <dbReference type="ARBA" id="ARBA00023002"/>
    </source>
</evidence>
<dbReference type="Pfam" id="PF14833">
    <property type="entry name" value="NAD_binding_11"/>
    <property type="match status" value="1"/>
</dbReference>
<name>A0A853AUQ4_9PSEU</name>
<evidence type="ECO:0000259" key="5">
    <source>
        <dbReference type="Pfam" id="PF03446"/>
    </source>
</evidence>
<feature type="domain" description="6-phosphogluconate dehydrogenase NADP-binding" evidence="5">
    <location>
        <begin position="12"/>
        <end position="162"/>
    </location>
</feature>
<dbReference type="Pfam" id="PF03446">
    <property type="entry name" value="NAD_binding_2"/>
    <property type="match status" value="1"/>
</dbReference>
<protein>
    <submittedName>
        <fullName evidence="7">3-hydroxyisobutyrate dehydrogenase</fullName>
        <ecNumber evidence="7">1.1.1.31</ecNumber>
    </submittedName>
</protein>
<comment type="similarity">
    <text evidence="1">Belongs to the HIBADH-related family.</text>
</comment>
<dbReference type="Proteomes" id="UP000587002">
    <property type="component" value="Unassembled WGS sequence"/>
</dbReference>